<evidence type="ECO:0000313" key="14">
    <source>
        <dbReference type="Proteomes" id="UP001165565"/>
    </source>
</evidence>
<keyword evidence="13" id="KW-0675">Receptor</keyword>
<dbReference type="PROSITE" id="PS52016">
    <property type="entry name" value="TONB_DEPENDENT_REC_3"/>
    <property type="match status" value="1"/>
</dbReference>
<dbReference type="InterPro" id="IPR011662">
    <property type="entry name" value="Secretin/TonB_short_N"/>
</dbReference>
<gene>
    <name evidence="13" type="ORF">NEE01_04290</name>
</gene>
<keyword evidence="5 10" id="KW-0812">Transmembrane</keyword>
<dbReference type="PANTHER" id="PTHR47234">
    <property type="match status" value="1"/>
</dbReference>
<dbReference type="PANTHER" id="PTHR47234:SF2">
    <property type="entry name" value="TONB-DEPENDENT RECEPTOR"/>
    <property type="match status" value="1"/>
</dbReference>
<dbReference type="SUPFAM" id="SSF56935">
    <property type="entry name" value="Porins"/>
    <property type="match status" value="1"/>
</dbReference>
<evidence type="ECO:0000256" key="4">
    <source>
        <dbReference type="ARBA" id="ARBA00022496"/>
    </source>
</evidence>
<dbReference type="Gene3D" id="2.170.130.10">
    <property type="entry name" value="TonB-dependent receptor, plug domain"/>
    <property type="match status" value="1"/>
</dbReference>
<evidence type="ECO:0000256" key="3">
    <source>
        <dbReference type="ARBA" id="ARBA00022452"/>
    </source>
</evidence>
<evidence type="ECO:0000256" key="11">
    <source>
        <dbReference type="RuleBase" id="RU003357"/>
    </source>
</evidence>
<keyword evidence="4" id="KW-0406">Ion transport</keyword>
<feature type="domain" description="Secretin/TonB short N-terminal" evidence="12">
    <location>
        <begin position="7"/>
        <end position="58"/>
    </location>
</feature>
<evidence type="ECO:0000256" key="7">
    <source>
        <dbReference type="ARBA" id="ARBA00023077"/>
    </source>
</evidence>
<evidence type="ECO:0000256" key="6">
    <source>
        <dbReference type="ARBA" id="ARBA00023004"/>
    </source>
</evidence>
<dbReference type="InterPro" id="IPR036942">
    <property type="entry name" value="Beta-barrel_TonB_sf"/>
</dbReference>
<dbReference type="EMBL" id="JANFAV010000002">
    <property type="protein sequence ID" value="MCW6533997.1"/>
    <property type="molecule type" value="Genomic_DNA"/>
</dbReference>
<evidence type="ECO:0000313" key="13">
    <source>
        <dbReference type="EMBL" id="MCW6533997.1"/>
    </source>
</evidence>
<comment type="subcellular location">
    <subcellularLocation>
        <location evidence="1 10">Cell outer membrane</location>
        <topology evidence="1 10">Multi-pass membrane protein</topology>
    </subcellularLocation>
</comment>
<reference evidence="13" key="1">
    <citation type="submission" date="2022-06" db="EMBL/GenBank/DDBJ databases">
        <title>Sphingomonas sp. nov. isolated from rhizosphere soil of tomato.</title>
        <authorList>
            <person name="Dong H."/>
            <person name="Gao R."/>
        </authorList>
    </citation>
    <scope>NUCLEOTIDE SEQUENCE</scope>
    <source>
        <strain evidence="13">MMSM24</strain>
    </source>
</reference>
<evidence type="ECO:0000256" key="2">
    <source>
        <dbReference type="ARBA" id="ARBA00022448"/>
    </source>
</evidence>
<comment type="similarity">
    <text evidence="10 11">Belongs to the TonB-dependent receptor family.</text>
</comment>
<dbReference type="Gene3D" id="3.55.50.30">
    <property type="match status" value="1"/>
</dbReference>
<dbReference type="Proteomes" id="UP001165565">
    <property type="component" value="Unassembled WGS sequence"/>
</dbReference>
<dbReference type="InterPro" id="IPR037066">
    <property type="entry name" value="Plug_dom_sf"/>
</dbReference>
<keyword evidence="4" id="KW-0410">Iron transport</keyword>
<keyword evidence="3 10" id="KW-1134">Transmembrane beta strand</keyword>
<evidence type="ECO:0000256" key="9">
    <source>
        <dbReference type="ARBA" id="ARBA00023237"/>
    </source>
</evidence>
<proteinExistence type="inferred from homology"/>
<dbReference type="SMART" id="SM00965">
    <property type="entry name" value="STN"/>
    <property type="match status" value="1"/>
</dbReference>
<keyword evidence="9 10" id="KW-0998">Cell outer membrane</keyword>
<dbReference type="Gene3D" id="2.40.170.20">
    <property type="entry name" value="TonB-dependent receptor, beta-barrel domain"/>
    <property type="match status" value="1"/>
</dbReference>
<dbReference type="InterPro" id="IPR012910">
    <property type="entry name" value="Plug_dom"/>
</dbReference>
<dbReference type="Pfam" id="PF00593">
    <property type="entry name" value="TonB_dep_Rec_b-barrel"/>
    <property type="match status" value="1"/>
</dbReference>
<dbReference type="InterPro" id="IPR039426">
    <property type="entry name" value="TonB-dep_rcpt-like"/>
</dbReference>
<evidence type="ECO:0000256" key="5">
    <source>
        <dbReference type="ARBA" id="ARBA00022692"/>
    </source>
</evidence>
<evidence type="ECO:0000256" key="1">
    <source>
        <dbReference type="ARBA" id="ARBA00004571"/>
    </source>
</evidence>
<keyword evidence="14" id="KW-1185">Reference proteome</keyword>
<name>A0AA41Z6Z1_9SPHN</name>
<keyword evidence="6" id="KW-0408">Iron</keyword>
<protein>
    <submittedName>
        <fullName evidence="13">TonB-dependent receptor</fullName>
    </submittedName>
</protein>
<dbReference type="Pfam" id="PF07660">
    <property type="entry name" value="STN"/>
    <property type="match status" value="1"/>
</dbReference>
<keyword evidence="7 11" id="KW-0798">TonB box</keyword>
<evidence type="ECO:0000259" key="12">
    <source>
        <dbReference type="SMART" id="SM00965"/>
    </source>
</evidence>
<dbReference type="InterPro" id="IPR000531">
    <property type="entry name" value="Beta-barrel_TonB"/>
</dbReference>
<keyword evidence="2 10" id="KW-0813">Transport</keyword>
<evidence type="ECO:0000256" key="8">
    <source>
        <dbReference type="ARBA" id="ARBA00023136"/>
    </source>
</evidence>
<dbReference type="AlphaFoldDB" id="A0AA41Z6Z1"/>
<comment type="caution">
    <text evidence="13">The sequence shown here is derived from an EMBL/GenBank/DDBJ whole genome shotgun (WGS) entry which is preliminary data.</text>
</comment>
<organism evidence="13 14">
    <name type="scientific">Sphingomonas lycopersici</name>
    <dbReference type="NCBI Taxonomy" id="2951807"/>
    <lineage>
        <taxon>Bacteria</taxon>
        <taxon>Pseudomonadati</taxon>
        <taxon>Pseudomonadota</taxon>
        <taxon>Alphaproteobacteria</taxon>
        <taxon>Sphingomonadales</taxon>
        <taxon>Sphingomonadaceae</taxon>
        <taxon>Sphingomonas</taxon>
    </lineage>
</organism>
<dbReference type="GO" id="GO:0009279">
    <property type="term" value="C:cell outer membrane"/>
    <property type="evidence" value="ECO:0007669"/>
    <property type="project" value="UniProtKB-SubCell"/>
</dbReference>
<keyword evidence="8 10" id="KW-0472">Membrane</keyword>
<sequence>MATTTHSNIIFTSSAARGRIAPAIDGTYSVAEILRRLLSGSGLSAAQTAGGSFIIAADRKATVAVRRVRRPPPVAPLAIKPVEPVDIVVTGSRIDTPGFEGPNPTAHIAGSDFAIGARANVAAILNDLPQFRGTISPQTSGTNTSAGMAPVDLRGLGINRTLVLLDGRRFSSDNDLNTVPTVLVKSVDIVTGGASAAWGSGAVSGVVNIVLDEGLKGGRLGAQTGISSRGDAAERRFEGAFGADFAGGRGHVTIGGEYLDNDGVIPKTSRPNVGRWASVAVGPGRFMLVPDVGIANAARGGLITTGVLAGKVFNRDGSLRDFRYGTVVGSQMIGGEGPSNDDMAPLVTPQRRYSALGRISFMASDSVKITAELRRSRMWNNYIWFGDNNRGNIFISRDNAFLPDALRADLLAAGETGFMMGRFNADFPFPRIDFERVTTQGTLALDGTIGRDWRWSGYYSHGEYRNDLDAPGFVIGANFNQAVDAVRDPATGQTVCRIKLADPSSACIPLNLFGEGAPSAQALGFVLGTPRQRSTTRLDIGGVSLRGEPVTLWAGAVSVAVGLEARRETVRQTVGDLDLARAFRTFNFTPMNGGFSVKEAFGEILVPLLRDRPMFDKFEVNAAARLSSYDTTGSIWSWKFGVTNEVFPGFEVRLARSRDIRSANLSELFTQSTIGYNTVIDPVKNVSIYALTNNNGNPDLRPETGTSFTAGFVYSPHRLRGFRLSLDYYKIRIDHVITTISAQDLVVRCYNGNQALCGRVERDADGNIVRITTAYVNLSEYRMDGIDADLSRTFPLRIAAGPPGTITLRLRASWVDSLRVNDGVSTIEYAGSQGDSFSLGVPKWRLNASAEYASDIVGAQLRMRYISPGNFNSTVNLVNNHIPAYSYVDFLARAKIASDGRDKIEIYANVSNLFDKQPPNGSLYSPFYDVIGRYFSLGAKIAF</sequence>
<evidence type="ECO:0000256" key="10">
    <source>
        <dbReference type="PROSITE-ProRule" id="PRU01360"/>
    </source>
</evidence>
<dbReference type="Pfam" id="PF07715">
    <property type="entry name" value="Plug"/>
    <property type="match status" value="1"/>
</dbReference>
<accession>A0AA41Z6Z1</accession>
<dbReference type="GO" id="GO:0006826">
    <property type="term" value="P:iron ion transport"/>
    <property type="evidence" value="ECO:0007669"/>
    <property type="project" value="UniProtKB-KW"/>
</dbReference>